<evidence type="ECO:0000256" key="13">
    <source>
        <dbReference type="ARBA" id="ARBA00049473"/>
    </source>
</evidence>
<feature type="binding site" evidence="17">
    <location>
        <position position="158"/>
    </location>
    <ligand>
        <name>thiamine diphosphate</name>
        <dbReference type="ChEBI" id="CHEBI:58937"/>
    </ligand>
</feature>
<dbReference type="GO" id="GO:0006098">
    <property type="term" value="P:pentose-phosphate shunt"/>
    <property type="evidence" value="ECO:0007669"/>
    <property type="project" value="TreeGrafter"/>
</dbReference>
<dbReference type="OrthoDB" id="8732661at2"/>
<dbReference type="STRING" id="29367.CLPUN_16990"/>
<evidence type="ECO:0000256" key="10">
    <source>
        <dbReference type="ARBA" id="ARBA00022837"/>
    </source>
</evidence>
<evidence type="ECO:0000256" key="9">
    <source>
        <dbReference type="ARBA" id="ARBA00022723"/>
    </source>
</evidence>
<name>A0A1S8TNX3_9CLOT</name>
<evidence type="ECO:0000256" key="4">
    <source>
        <dbReference type="ARBA" id="ARBA00002931"/>
    </source>
</evidence>
<dbReference type="EC" id="2.2.1.1" evidence="7 14"/>
<keyword evidence="9 18" id="KW-0479">Metal-binding</keyword>
<feature type="binding site" evidence="16">
    <location>
        <position position="519"/>
    </location>
    <ligand>
        <name>substrate</name>
    </ligand>
</feature>
<dbReference type="NCBIfam" id="TIGR00232">
    <property type="entry name" value="tktlase_bact"/>
    <property type="match status" value="1"/>
</dbReference>
<feature type="domain" description="Transketolase-like pyrimidine-binding" evidence="21">
    <location>
        <begin position="353"/>
        <end position="524"/>
    </location>
</feature>
<dbReference type="CDD" id="cd02012">
    <property type="entry name" value="TPP_TK"/>
    <property type="match status" value="1"/>
</dbReference>
<evidence type="ECO:0000256" key="3">
    <source>
        <dbReference type="ARBA" id="ARBA00001941"/>
    </source>
</evidence>
<dbReference type="Pfam" id="PF02779">
    <property type="entry name" value="Transket_pyr"/>
    <property type="match status" value="1"/>
</dbReference>
<feature type="binding site" evidence="16">
    <location>
        <position position="356"/>
    </location>
    <ligand>
        <name>substrate</name>
    </ligand>
</feature>
<keyword evidence="12 17" id="KW-0786">Thiamine pyrophosphate</keyword>
<feature type="binding site" evidence="16">
    <location>
        <position position="262"/>
    </location>
    <ligand>
        <name>substrate</name>
    </ligand>
</feature>
<evidence type="ECO:0000256" key="18">
    <source>
        <dbReference type="PIRSR" id="PIRSR605478-4"/>
    </source>
</evidence>
<evidence type="ECO:0000256" key="8">
    <source>
        <dbReference type="ARBA" id="ARBA00022679"/>
    </source>
</evidence>
<dbReference type="Pfam" id="PF22613">
    <property type="entry name" value="Transketolase_C_1"/>
    <property type="match status" value="1"/>
</dbReference>
<feature type="binding site" evidence="18">
    <location>
        <position position="187"/>
    </location>
    <ligand>
        <name>Mg(2+)</name>
        <dbReference type="ChEBI" id="CHEBI:18420"/>
    </ligand>
</feature>
<feature type="binding site" evidence="16">
    <location>
        <position position="383"/>
    </location>
    <ligand>
        <name>substrate</name>
    </ligand>
</feature>
<comment type="function">
    <text evidence="4 20">Catalyzes the transfer of a two-carbon ketol group from a ketose donor to an aldose acceptor, via a covalent intermediate with the cofactor thiamine pyrophosphate.</text>
</comment>
<dbReference type="InterPro" id="IPR055152">
    <property type="entry name" value="Transketolase-like_C_2"/>
</dbReference>
<feature type="binding site" evidence="17">
    <location>
        <begin position="116"/>
        <end position="118"/>
    </location>
    <ligand>
        <name>thiamine diphosphate</name>
        <dbReference type="ChEBI" id="CHEBI:58937"/>
    </ligand>
</feature>
<dbReference type="InterPro" id="IPR009014">
    <property type="entry name" value="Transketo_C/PFOR_II"/>
</dbReference>
<evidence type="ECO:0000256" key="2">
    <source>
        <dbReference type="ARBA" id="ARBA00001936"/>
    </source>
</evidence>
<dbReference type="FunFam" id="3.40.50.970:FF:000004">
    <property type="entry name" value="Transketolase"/>
    <property type="match status" value="1"/>
</dbReference>
<comment type="cofactor">
    <cofactor evidence="17">
        <name>thiamine diphosphate</name>
        <dbReference type="ChEBI" id="CHEBI:58937"/>
    </cofactor>
    <text evidence="17">Binds 1 thiamine pyrophosphate per subunit. During the reaction, the substrate forms a covalent intermediate with the cofactor.</text>
</comment>
<dbReference type="Gene3D" id="3.40.50.970">
    <property type="match status" value="2"/>
</dbReference>
<dbReference type="PANTHER" id="PTHR43522">
    <property type="entry name" value="TRANSKETOLASE"/>
    <property type="match status" value="1"/>
</dbReference>
<evidence type="ECO:0000313" key="22">
    <source>
        <dbReference type="EMBL" id="OOM79329.1"/>
    </source>
</evidence>
<feature type="binding site" evidence="16">
    <location>
        <position position="460"/>
    </location>
    <ligand>
        <name>substrate</name>
    </ligand>
</feature>
<dbReference type="SUPFAM" id="SSF52518">
    <property type="entry name" value="Thiamin diphosphate-binding fold (THDP-binding)"/>
    <property type="match status" value="2"/>
</dbReference>
<evidence type="ECO:0000256" key="20">
    <source>
        <dbReference type="RuleBase" id="RU004996"/>
    </source>
</evidence>
<dbReference type="FunFam" id="3.40.50.920:FF:000003">
    <property type="entry name" value="Transketolase"/>
    <property type="match status" value="1"/>
</dbReference>
<evidence type="ECO:0000256" key="12">
    <source>
        <dbReference type="ARBA" id="ARBA00023052"/>
    </source>
</evidence>
<dbReference type="SMART" id="SM00861">
    <property type="entry name" value="Transket_pyr"/>
    <property type="match status" value="1"/>
</dbReference>
<dbReference type="PROSITE" id="PS00802">
    <property type="entry name" value="TRANSKETOLASE_2"/>
    <property type="match status" value="1"/>
</dbReference>
<dbReference type="GO" id="GO:0004802">
    <property type="term" value="F:transketolase activity"/>
    <property type="evidence" value="ECO:0007669"/>
    <property type="project" value="UniProtKB-UniRule"/>
</dbReference>
<comment type="cofactor">
    <cofactor evidence="1">
        <name>Ca(2+)</name>
        <dbReference type="ChEBI" id="CHEBI:29108"/>
    </cofactor>
</comment>
<dbReference type="InterPro" id="IPR029061">
    <property type="entry name" value="THDP-binding"/>
</dbReference>
<evidence type="ECO:0000256" key="15">
    <source>
        <dbReference type="PIRSR" id="PIRSR605478-1"/>
    </source>
</evidence>
<dbReference type="InterPro" id="IPR005478">
    <property type="entry name" value="Transketolase_bac-like"/>
</dbReference>
<dbReference type="PROSITE" id="PS00801">
    <property type="entry name" value="TRANSKETOLASE_1"/>
    <property type="match status" value="1"/>
</dbReference>
<dbReference type="EMBL" id="LZZM01000105">
    <property type="protein sequence ID" value="OOM79329.1"/>
    <property type="molecule type" value="Genomic_DNA"/>
</dbReference>
<dbReference type="SUPFAM" id="SSF52922">
    <property type="entry name" value="TK C-terminal domain-like"/>
    <property type="match status" value="1"/>
</dbReference>
<dbReference type="InterPro" id="IPR005475">
    <property type="entry name" value="Transketolase-like_Pyr-bd"/>
</dbReference>
<evidence type="ECO:0000259" key="21">
    <source>
        <dbReference type="SMART" id="SM00861"/>
    </source>
</evidence>
<feature type="binding site" evidence="17">
    <location>
        <position position="187"/>
    </location>
    <ligand>
        <name>thiamine diphosphate</name>
        <dbReference type="ChEBI" id="CHEBI:58937"/>
    </ligand>
</feature>
<dbReference type="InterPro" id="IPR033247">
    <property type="entry name" value="Transketolase_fam"/>
</dbReference>
<comment type="cofactor">
    <cofactor evidence="3">
        <name>Co(2+)</name>
        <dbReference type="ChEBI" id="CHEBI:48828"/>
    </cofactor>
</comment>
<dbReference type="CDD" id="cd07033">
    <property type="entry name" value="TPP_PYR_DXS_TK_like"/>
    <property type="match status" value="1"/>
</dbReference>
<dbReference type="GO" id="GO:0046872">
    <property type="term" value="F:metal ion binding"/>
    <property type="evidence" value="ECO:0007669"/>
    <property type="project" value="UniProtKB-KW"/>
</dbReference>
<evidence type="ECO:0000256" key="7">
    <source>
        <dbReference type="ARBA" id="ARBA00013152"/>
    </source>
</evidence>
<keyword evidence="11 18" id="KW-0460">Magnesium</keyword>
<reference evidence="22 23" key="1">
    <citation type="submission" date="2016-05" db="EMBL/GenBank/DDBJ databases">
        <title>Microbial solvent formation.</title>
        <authorList>
            <person name="Poehlein A."/>
            <person name="Montoya Solano J.D."/>
            <person name="Flitsch S."/>
            <person name="Krabben P."/>
            <person name="Duerre P."/>
            <person name="Daniel R."/>
        </authorList>
    </citation>
    <scope>NUCLEOTIDE SEQUENCE [LARGE SCALE GENOMIC DNA]</scope>
    <source>
        <strain evidence="22 23">DSM 2619</strain>
    </source>
</reference>
<comment type="subunit">
    <text evidence="6 20">Homodimer.</text>
</comment>
<dbReference type="Proteomes" id="UP000190890">
    <property type="component" value="Unassembled WGS sequence"/>
</dbReference>
<dbReference type="PANTHER" id="PTHR43522:SF2">
    <property type="entry name" value="TRANSKETOLASE 1-RELATED"/>
    <property type="match status" value="1"/>
</dbReference>
<comment type="cofactor">
    <cofactor evidence="20">
        <name>Mg(2+)</name>
        <dbReference type="ChEBI" id="CHEBI:18420"/>
    </cofactor>
    <cofactor evidence="20">
        <name>Ca(2+)</name>
        <dbReference type="ChEBI" id="CHEBI:29108"/>
    </cofactor>
    <cofactor evidence="20">
        <name>Mn(2+)</name>
        <dbReference type="ChEBI" id="CHEBI:29035"/>
    </cofactor>
    <cofactor evidence="20">
        <name>Co(2+)</name>
        <dbReference type="ChEBI" id="CHEBI:48828"/>
    </cofactor>
    <text evidence="20">Binds 1 Mg(2+) ion per subunit. Can also utilize other divalent metal cations, such as Ca(2+), Mn(2+) and Co(2+).</text>
</comment>
<evidence type="ECO:0000256" key="17">
    <source>
        <dbReference type="PIRSR" id="PIRSR605478-3"/>
    </source>
</evidence>
<feature type="binding site" evidence="16">
    <location>
        <position position="472"/>
    </location>
    <ligand>
        <name>substrate</name>
    </ligand>
</feature>
<evidence type="ECO:0000256" key="19">
    <source>
        <dbReference type="PIRSR" id="PIRSR605478-5"/>
    </source>
</evidence>
<proteinExistence type="inferred from homology"/>
<feature type="binding site" evidence="17">
    <location>
        <position position="68"/>
    </location>
    <ligand>
        <name>thiamine diphosphate</name>
        <dbReference type="ChEBI" id="CHEBI:58937"/>
    </ligand>
</feature>
<organism evidence="22 23">
    <name type="scientific">Clostridium puniceum</name>
    <dbReference type="NCBI Taxonomy" id="29367"/>
    <lineage>
        <taxon>Bacteria</taxon>
        <taxon>Bacillati</taxon>
        <taxon>Bacillota</taxon>
        <taxon>Clostridia</taxon>
        <taxon>Eubacteriales</taxon>
        <taxon>Clostridiaceae</taxon>
        <taxon>Clostridium</taxon>
    </lineage>
</organism>
<feature type="binding site" evidence="18">
    <location>
        <position position="189"/>
    </location>
    <ligand>
        <name>Mg(2+)</name>
        <dbReference type="ChEBI" id="CHEBI:18420"/>
    </ligand>
</feature>
<comment type="caution">
    <text evidence="22">The sequence shown here is derived from an EMBL/GenBank/DDBJ whole genome shotgun (WGS) entry which is preliminary data.</text>
</comment>
<sequence length="657" mass="72466">MNKELEQLSINSIRVLGIDAINKANSGHPGVVLGSAPMAYTLWTDHMKINPKNSNWFNRDRFVLAAGHGSMLLYSLLHLSGYNVTMDDLKSFRQWGSKTPGHPEYKHTDGIDATSGPLGQGIPMAIGMAMAEKFLSAKYNRKDLKIVDHYQYVICGDGDLMEGVTSEASSLAGHLGLGKLVVLYDSNDICLDGKTSDSFGEDVLKRYESYGWHVQKVEDGNDVEAISKAIQVAKNEINKPSLIEVKTVIGFGSKNQGKNEVHGAPLGIEDGEYAKRSYGWDYESFTIPKEVYENYKNKIQIPGQKAEGEWNALFEAYKQSYPKEALELEKAINGELVVELSDVMPKYEVGHSDATRNTNNKAINAIAKAIPYFIGGSADLSGSNKTLIKNEDKFIVEKDYGRNIYFGVREFSMASMLNGMALHGGVKVYGATFFVFSDYLKPAVRMAAIMGLPVTYVFTHDSIAVGEDGPTHEPIEQLAMFRSLPNMVMFRPADAVETAAAWRLAVESKDHPTALALTRQNVTVMDGSSYEGVEKGAYVISAAKGKCEGILIATGSEVNLAIRAQEALVKENIYVSVVSMPSMELFEKQSEEYKNQVLPKNIIKKLAIEMGTTFGWHKYANDVIGIDKFGASAPAEKVIKEYGFTVENIIERFTNIY</sequence>
<feature type="site" description="Important for catalytic activity" evidence="19">
    <location>
        <position position="28"/>
    </location>
</feature>
<keyword evidence="8 20" id="KW-0808">Transferase</keyword>
<comment type="cofactor">
    <cofactor evidence="2">
        <name>Mn(2+)</name>
        <dbReference type="ChEBI" id="CHEBI:29035"/>
    </cofactor>
</comment>
<feature type="binding site" evidence="16">
    <location>
        <position position="28"/>
    </location>
    <ligand>
        <name>substrate</name>
    </ligand>
</feature>
<evidence type="ECO:0000313" key="23">
    <source>
        <dbReference type="Proteomes" id="UP000190890"/>
    </source>
</evidence>
<dbReference type="InterPro" id="IPR005474">
    <property type="entry name" value="Transketolase_N"/>
</dbReference>
<comment type="cofactor">
    <cofactor evidence="18">
        <name>Mg(2+)</name>
        <dbReference type="ChEBI" id="CHEBI:18420"/>
    </cofactor>
    <text evidence="18">Binds 1 Mg(2+) ion per subunit. Can also utilize other divalent metal cations, such as Ca(2+), Mn(2+) and Co(2+).</text>
</comment>
<protein>
    <recommendedName>
        <fullName evidence="7 14">Transketolase</fullName>
        <ecNumber evidence="7 14">2.2.1.1</ecNumber>
    </recommendedName>
</protein>
<dbReference type="Gene3D" id="3.40.50.920">
    <property type="match status" value="1"/>
</dbReference>
<feature type="binding site" evidence="18">
    <location>
        <position position="157"/>
    </location>
    <ligand>
        <name>Mg(2+)</name>
        <dbReference type="ChEBI" id="CHEBI:18420"/>
    </ligand>
</feature>
<keyword evidence="23" id="KW-1185">Reference proteome</keyword>
<feature type="binding site" evidence="17">
    <location>
        <position position="436"/>
    </location>
    <ligand>
        <name>thiamine diphosphate</name>
        <dbReference type="ChEBI" id="CHEBI:58937"/>
    </ligand>
</feature>
<feature type="binding site" evidence="17">
    <location>
        <position position="262"/>
    </location>
    <ligand>
        <name>thiamine diphosphate</name>
        <dbReference type="ChEBI" id="CHEBI:58937"/>
    </ligand>
</feature>
<comment type="catalytic activity">
    <reaction evidence="13 20">
        <text>D-sedoheptulose 7-phosphate + D-glyceraldehyde 3-phosphate = aldehydo-D-ribose 5-phosphate + D-xylulose 5-phosphate</text>
        <dbReference type="Rhea" id="RHEA:10508"/>
        <dbReference type="ChEBI" id="CHEBI:57483"/>
        <dbReference type="ChEBI" id="CHEBI:57737"/>
        <dbReference type="ChEBI" id="CHEBI:58273"/>
        <dbReference type="ChEBI" id="CHEBI:59776"/>
        <dbReference type="EC" id="2.2.1.1"/>
    </reaction>
</comment>
<feature type="site" description="Important for catalytic activity" evidence="19">
    <location>
        <position position="262"/>
    </location>
</feature>
<dbReference type="InterPro" id="IPR020826">
    <property type="entry name" value="Transketolase_BS"/>
</dbReference>
<dbReference type="AlphaFoldDB" id="A0A1S8TNX3"/>
<dbReference type="RefSeq" id="WP_077846871.1">
    <property type="nucleotide sequence ID" value="NZ_LZZM01000105.1"/>
</dbReference>
<feature type="active site" description="Proton donor" evidence="15">
    <location>
        <position position="410"/>
    </location>
</feature>
<comment type="similarity">
    <text evidence="5 20">Belongs to the transketolase family.</text>
</comment>
<evidence type="ECO:0000256" key="14">
    <source>
        <dbReference type="NCBIfam" id="TIGR00232"/>
    </source>
</evidence>
<evidence type="ECO:0000256" key="5">
    <source>
        <dbReference type="ARBA" id="ARBA00007131"/>
    </source>
</evidence>
<feature type="binding site" evidence="16">
    <location>
        <position position="468"/>
    </location>
    <ligand>
        <name>substrate</name>
    </ligand>
</feature>
<dbReference type="GO" id="GO:0005829">
    <property type="term" value="C:cytosol"/>
    <property type="evidence" value="ECO:0007669"/>
    <property type="project" value="TreeGrafter"/>
</dbReference>
<gene>
    <name evidence="22" type="primary">tkt_2</name>
    <name evidence="22" type="ORF">CLPUN_16990</name>
</gene>
<evidence type="ECO:0000256" key="11">
    <source>
        <dbReference type="ARBA" id="ARBA00022842"/>
    </source>
</evidence>
<keyword evidence="10 20" id="KW-0106">Calcium</keyword>
<evidence type="ECO:0000256" key="1">
    <source>
        <dbReference type="ARBA" id="ARBA00001913"/>
    </source>
</evidence>
<accession>A0A1S8TNX3</accession>
<evidence type="ECO:0000256" key="6">
    <source>
        <dbReference type="ARBA" id="ARBA00011738"/>
    </source>
</evidence>
<dbReference type="Pfam" id="PF00456">
    <property type="entry name" value="Transketolase_N"/>
    <property type="match status" value="1"/>
</dbReference>
<evidence type="ECO:0000256" key="16">
    <source>
        <dbReference type="PIRSR" id="PIRSR605478-2"/>
    </source>
</evidence>
<dbReference type="FunFam" id="3.40.50.970:FF:000045">
    <property type="entry name" value="Transketolase"/>
    <property type="match status" value="1"/>
</dbReference>
<dbReference type="InterPro" id="IPR049557">
    <property type="entry name" value="Transketolase_CS"/>
</dbReference>